<dbReference type="GO" id="GO:0042254">
    <property type="term" value="P:ribosome biogenesis"/>
    <property type="evidence" value="ECO:0007669"/>
    <property type="project" value="UniProtKB-ARBA"/>
</dbReference>
<dbReference type="PROSITE" id="PS01256">
    <property type="entry name" value="CULLIN_1"/>
    <property type="match status" value="1"/>
</dbReference>
<gene>
    <name evidence="13" type="ORF">niasHS_002159</name>
</gene>
<evidence type="ECO:0000259" key="12">
    <source>
        <dbReference type="PROSITE" id="PS50069"/>
    </source>
</evidence>
<dbReference type="InterPro" id="IPR001373">
    <property type="entry name" value="Cullin_N"/>
</dbReference>
<evidence type="ECO:0000256" key="9">
    <source>
        <dbReference type="ARBA" id="ARBA00069613"/>
    </source>
</evidence>
<dbReference type="FunFam" id="1.20.1310.10:FF:000003">
    <property type="entry name" value="Cullin 4A"/>
    <property type="match status" value="1"/>
</dbReference>
<evidence type="ECO:0000313" key="13">
    <source>
        <dbReference type="EMBL" id="KAL3104132.1"/>
    </source>
</evidence>
<keyword evidence="5" id="KW-0227">DNA damage</keyword>
<dbReference type="Gene3D" id="1.10.10.10">
    <property type="entry name" value="Winged helix-like DNA-binding domain superfamily/Winged helix DNA-binding domain"/>
    <property type="match status" value="1"/>
</dbReference>
<comment type="similarity">
    <text evidence="2 10 11">Belongs to the cullin family.</text>
</comment>
<evidence type="ECO:0000256" key="6">
    <source>
        <dbReference type="ARBA" id="ARBA00022786"/>
    </source>
</evidence>
<evidence type="ECO:0000256" key="10">
    <source>
        <dbReference type="PROSITE-ProRule" id="PRU00330"/>
    </source>
</evidence>
<dbReference type="InterPro" id="IPR016157">
    <property type="entry name" value="Cullin_CS"/>
</dbReference>
<dbReference type="SMART" id="SM00884">
    <property type="entry name" value="Cullin_Nedd8"/>
    <property type="match status" value="1"/>
</dbReference>
<dbReference type="SUPFAM" id="SSF75632">
    <property type="entry name" value="Cullin homology domain"/>
    <property type="match status" value="1"/>
</dbReference>
<dbReference type="FunFam" id="3.30.230.130:FF:000001">
    <property type="entry name" value="Cullin 4A"/>
    <property type="match status" value="1"/>
</dbReference>
<evidence type="ECO:0000256" key="8">
    <source>
        <dbReference type="ARBA" id="ARBA00023204"/>
    </source>
</evidence>
<dbReference type="Gene3D" id="1.20.1310.10">
    <property type="entry name" value="Cullin Repeats"/>
    <property type="match status" value="4"/>
</dbReference>
<evidence type="ECO:0000256" key="4">
    <source>
        <dbReference type="ARBA" id="ARBA00022553"/>
    </source>
</evidence>
<dbReference type="FunFam" id="1.10.10.10:FF:000050">
    <property type="entry name" value="Cullin 4B"/>
    <property type="match status" value="1"/>
</dbReference>
<evidence type="ECO:0000256" key="11">
    <source>
        <dbReference type="RuleBase" id="RU003829"/>
    </source>
</evidence>
<accession>A0ABD2KMF8</accession>
<keyword evidence="8" id="KW-0234">DNA repair</keyword>
<keyword evidence="3" id="KW-1017">Isopeptide bond</keyword>
<dbReference type="InterPro" id="IPR045093">
    <property type="entry name" value="Cullin"/>
</dbReference>
<dbReference type="InterPro" id="IPR036317">
    <property type="entry name" value="Cullin_homology_sf"/>
</dbReference>
<dbReference type="AlphaFoldDB" id="A0ABD2KMF8"/>
<dbReference type="GO" id="GO:0031464">
    <property type="term" value="C:Cul4A-RING E3 ubiquitin ligase complex"/>
    <property type="evidence" value="ECO:0007669"/>
    <property type="project" value="UniProtKB-ARBA"/>
</dbReference>
<proteinExistence type="inferred from homology"/>
<dbReference type="InterPro" id="IPR016158">
    <property type="entry name" value="Cullin_homology"/>
</dbReference>
<evidence type="ECO:0000256" key="7">
    <source>
        <dbReference type="ARBA" id="ARBA00022843"/>
    </source>
</evidence>
<evidence type="ECO:0000256" key="3">
    <source>
        <dbReference type="ARBA" id="ARBA00022499"/>
    </source>
</evidence>
<comment type="pathway">
    <text evidence="1">Protein modification; protein ubiquitination.</text>
</comment>
<sequence length="736" mass="85468">MTSSSSRNGIKKIAIRKFQRRNDPSVSNFDTNWSVLEDSVKKIQERESATVTCVELYNMVEHLCQMNYAGEIYARLQLLIGKFAEAESASLLDNSLNVSNEAFLAALNRLWEAFCQQLTLTRSVFLYLDRTYRVQSTSSVSIWDAGLDAFRRHILERCGICSRTVSGILQLIEQDRRGIQTNNQLLKSLIRMFMNLQMYDRAFEREFLKTTEQFYRNESEQKIRDLDLSLYLQHVQRRIAEEEERVHLYLEYGTFKKLVSIVERCFISTYLDTIIAKGVDQLLSEHRLADLSLLFRLLSRVKEGLPALRNAFADYIKKKGKAMVMDSDRDKILVSELMTFKGGLDKVISDCFNSNEKFLHALKDSFDFFINTRANKIAELIAKFMDSKLRTGNKECSEEELDEVMDRVIVLFRFVQGKDIFEAFYKKDLAKRLLLGRSASVDAEKAMLSKLRTECGAGLTQKLEGMFKDMDLSRDFCKTFKQFLEANHARDGDFGKLEVNVCVLTMGNWPNYPKMEVNIPPQLAQLQQICAKFYTSKHNGRKLQWQYSLTSGVLKAHFAPGVTKELEVSLFQAMVLLLFNDKTQWNFEEILENTKIERVELMRTLQSLACGKFRVLLKQPKGKEVTAGDQFTLNEAFNDRLCRIRISQVQMRETEQEHQQTEEQIFQDRQYQIDAAVVRIMKTRKKISHNQLIGEVLAQLRFPVKAVDLKKRVESLIEREYMSRDKEDANLYNYVA</sequence>
<dbReference type="SMART" id="SM00182">
    <property type="entry name" value="CULLIN"/>
    <property type="match status" value="1"/>
</dbReference>
<dbReference type="PROSITE" id="PS50069">
    <property type="entry name" value="CULLIN_2"/>
    <property type="match status" value="1"/>
</dbReference>
<dbReference type="InterPro" id="IPR019559">
    <property type="entry name" value="Cullin_neddylation_domain"/>
</dbReference>
<evidence type="ECO:0000256" key="2">
    <source>
        <dbReference type="ARBA" id="ARBA00006019"/>
    </source>
</evidence>
<dbReference type="SUPFAM" id="SSF74788">
    <property type="entry name" value="Cullin repeat-like"/>
    <property type="match status" value="1"/>
</dbReference>
<keyword evidence="7" id="KW-0832">Ubl conjugation</keyword>
<dbReference type="InterPro" id="IPR016159">
    <property type="entry name" value="Cullin_repeat-like_dom_sf"/>
</dbReference>
<dbReference type="EMBL" id="JBICCN010000007">
    <property type="protein sequence ID" value="KAL3104132.1"/>
    <property type="molecule type" value="Genomic_DNA"/>
</dbReference>
<comment type="caution">
    <text evidence="13">The sequence shown here is derived from an EMBL/GenBank/DDBJ whole genome shotgun (WGS) entry which is preliminary data.</text>
</comment>
<feature type="domain" description="Cullin family profile" evidence="12">
    <location>
        <begin position="376"/>
        <end position="609"/>
    </location>
</feature>
<dbReference type="Gene3D" id="3.30.230.130">
    <property type="entry name" value="Cullin, Chain C, Domain 2"/>
    <property type="match status" value="1"/>
</dbReference>
<name>A0ABD2KMF8_HETSC</name>
<evidence type="ECO:0000313" key="14">
    <source>
        <dbReference type="Proteomes" id="UP001620645"/>
    </source>
</evidence>
<dbReference type="GO" id="GO:0005634">
    <property type="term" value="C:nucleus"/>
    <property type="evidence" value="ECO:0007669"/>
    <property type="project" value="UniProtKB-ARBA"/>
</dbReference>
<keyword evidence="6" id="KW-0833">Ubl conjugation pathway</keyword>
<dbReference type="GO" id="GO:0051603">
    <property type="term" value="P:proteolysis involved in protein catabolic process"/>
    <property type="evidence" value="ECO:0007669"/>
    <property type="project" value="UniProtKB-ARBA"/>
</dbReference>
<keyword evidence="14" id="KW-1185">Reference proteome</keyword>
<evidence type="ECO:0000256" key="1">
    <source>
        <dbReference type="ARBA" id="ARBA00004906"/>
    </source>
</evidence>
<dbReference type="FunFam" id="1.20.1310.10:FF:000004">
    <property type="entry name" value="Cullin 4B"/>
    <property type="match status" value="1"/>
</dbReference>
<dbReference type="Pfam" id="PF00888">
    <property type="entry name" value="Cullin"/>
    <property type="match status" value="1"/>
</dbReference>
<dbReference type="GO" id="GO:0006281">
    <property type="term" value="P:DNA repair"/>
    <property type="evidence" value="ECO:0007669"/>
    <property type="project" value="UniProtKB-KW"/>
</dbReference>
<dbReference type="Pfam" id="PF10557">
    <property type="entry name" value="Cullin_Nedd8"/>
    <property type="match status" value="1"/>
</dbReference>
<keyword evidence="4" id="KW-0597">Phosphoprotein</keyword>
<evidence type="ECO:0000256" key="5">
    <source>
        <dbReference type="ARBA" id="ARBA00022763"/>
    </source>
</evidence>
<protein>
    <recommendedName>
        <fullName evidence="9">Cullin-4</fullName>
    </recommendedName>
</protein>
<reference evidence="13 14" key="1">
    <citation type="submission" date="2024-10" db="EMBL/GenBank/DDBJ databases">
        <authorList>
            <person name="Kim D."/>
        </authorList>
    </citation>
    <scope>NUCLEOTIDE SEQUENCE [LARGE SCALE GENOMIC DNA]</scope>
    <source>
        <strain evidence="13">Taebaek</strain>
    </source>
</reference>
<dbReference type="SUPFAM" id="SSF46785">
    <property type="entry name" value="Winged helix' DNA-binding domain"/>
    <property type="match status" value="1"/>
</dbReference>
<dbReference type="InterPro" id="IPR059120">
    <property type="entry name" value="Cullin-like_AB"/>
</dbReference>
<dbReference type="FunFam" id="1.20.1310.10:FF:000001">
    <property type="entry name" value="Cullin 3"/>
    <property type="match status" value="1"/>
</dbReference>
<dbReference type="Pfam" id="PF26557">
    <property type="entry name" value="Cullin_AB"/>
    <property type="match status" value="1"/>
</dbReference>
<dbReference type="PANTHER" id="PTHR11932">
    <property type="entry name" value="CULLIN"/>
    <property type="match status" value="1"/>
</dbReference>
<organism evidence="13 14">
    <name type="scientific">Heterodera schachtii</name>
    <name type="common">Sugarbeet cyst nematode worm</name>
    <name type="synonym">Tylenchus schachtii</name>
    <dbReference type="NCBI Taxonomy" id="97005"/>
    <lineage>
        <taxon>Eukaryota</taxon>
        <taxon>Metazoa</taxon>
        <taxon>Ecdysozoa</taxon>
        <taxon>Nematoda</taxon>
        <taxon>Chromadorea</taxon>
        <taxon>Rhabditida</taxon>
        <taxon>Tylenchina</taxon>
        <taxon>Tylenchomorpha</taxon>
        <taxon>Tylenchoidea</taxon>
        <taxon>Heteroderidae</taxon>
        <taxon>Heteroderinae</taxon>
        <taxon>Heterodera</taxon>
    </lineage>
</organism>
<dbReference type="InterPro" id="IPR036388">
    <property type="entry name" value="WH-like_DNA-bd_sf"/>
</dbReference>
<dbReference type="Proteomes" id="UP001620645">
    <property type="component" value="Unassembled WGS sequence"/>
</dbReference>
<dbReference type="InterPro" id="IPR036390">
    <property type="entry name" value="WH_DNA-bd_sf"/>
</dbReference>